<feature type="region of interest" description="Disordered" evidence="1">
    <location>
        <begin position="1"/>
        <end position="25"/>
    </location>
</feature>
<accession>A0A8X6SIQ4</accession>
<evidence type="ECO:0000313" key="2">
    <source>
        <dbReference type="EMBL" id="GFY12130.1"/>
    </source>
</evidence>
<gene>
    <name evidence="2" type="ORF">TNCV_3096841</name>
</gene>
<dbReference type="Proteomes" id="UP000887159">
    <property type="component" value="Unassembled WGS sequence"/>
</dbReference>
<dbReference type="AlphaFoldDB" id="A0A8X6SIQ4"/>
<proteinExistence type="predicted"/>
<name>A0A8X6SIQ4_TRICX</name>
<reference evidence="2" key="1">
    <citation type="submission" date="2020-08" db="EMBL/GenBank/DDBJ databases">
        <title>Multicomponent nature underlies the extraordinary mechanical properties of spider dragline silk.</title>
        <authorList>
            <person name="Kono N."/>
            <person name="Nakamura H."/>
            <person name="Mori M."/>
            <person name="Yoshida Y."/>
            <person name="Ohtoshi R."/>
            <person name="Malay A.D."/>
            <person name="Moran D.A.P."/>
            <person name="Tomita M."/>
            <person name="Numata K."/>
            <person name="Arakawa K."/>
        </authorList>
    </citation>
    <scope>NUCLEOTIDE SEQUENCE</scope>
</reference>
<evidence type="ECO:0000256" key="1">
    <source>
        <dbReference type="SAM" id="MobiDB-lite"/>
    </source>
</evidence>
<protein>
    <submittedName>
        <fullName evidence="2">Uncharacterized protein</fullName>
    </submittedName>
</protein>
<dbReference type="EMBL" id="BMAU01021310">
    <property type="protein sequence ID" value="GFY12130.1"/>
    <property type="molecule type" value="Genomic_DNA"/>
</dbReference>
<sequence length="78" mass="9320">MNREPSTQKIFLTKPTGTRTSGRSNLRWVDCPERDFATQRVFNWKTMAKKEREIHGRKFLRKPKPTQSCRAIKKRDNQ</sequence>
<feature type="compositionally biased region" description="Polar residues" evidence="1">
    <location>
        <begin position="1"/>
        <end position="24"/>
    </location>
</feature>
<comment type="caution">
    <text evidence="2">The sequence shown here is derived from an EMBL/GenBank/DDBJ whole genome shotgun (WGS) entry which is preliminary data.</text>
</comment>
<organism evidence="2 3">
    <name type="scientific">Trichonephila clavipes</name>
    <name type="common">Golden silk orbweaver</name>
    <name type="synonym">Nephila clavipes</name>
    <dbReference type="NCBI Taxonomy" id="2585209"/>
    <lineage>
        <taxon>Eukaryota</taxon>
        <taxon>Metazoa</taxon>
        <taxon>Ecdysozoa</taxon>
        <taxon>Arthropoda</taxon>
        <taxon>Chelicerata</taxon>
        <taxon>Arachnida</taxon>
        <taxon>Araneae</taxon>
        <taxon>Araneomorphae</taxon>
        <taxon>Entelegynae</taxon>
        <taxon>Araneoidea</taxon>
        <taxon>Nephilidae</taxon>
        <taxon>Trichonephila</taxon>
    </lineage>
</organism>
<keyword evidence="3" id="KW-1185">Reference proteome</keyword>
<evidence type="ECO:0000313" key="3">
    <source>
        <dbReference type="Proteomes" id="UP000887159"/>
    </source>
</evidence>